<feature type="compositionally biased region" description="Basic and acidic residues" evidence="2">
    <location>
        <begin position="90"/>
        <end position="101"/>
    </location>
</feature>
<organism evidence="5 6">
    <name type="scientific">Amniculicola lignicola CBS 123094</name>
    <dbReference type="NCBI Taxonomy" id="1392246"/>
    <lineage>
        <taxon>Eukaryota</taxon>
        <taxon>Fungi</taxon>
        <taxon>Dikarya</taxon>
        <taxon>Ascomycota</taxon>
        <taxon>Pezizomycotina</taxon>
        <taxon>Dothideomycetes</taxon>
        <taxon>Pleosporomycetidae</taxon>
        <taxon>Pleosporales</taxon>
        <taxon>Amniculicolaceae</taxon>
        <taxon>Amniculicola</taxon>
    </lineage>
</organism>
<feature type="compositionally biased region" description="Polar residues" evidence="2">
    <location>
        <begin position="397"/>
        <end position="414"/>
    </location>
</feature>
<dbReference type="GO" id="GO:0003676">
    <property type="term" value="F:nucleic acid binding"/>
    <property type="evidence" value="ECO:0007669"/>
    <property type="project" value="UniProtKB-UniRule"/>
</dbReference>
<name>A0A6A5W6M6_9PLEO</name>
<feature type="compositionally biased region" description="Basic and acidic residues" evidence="2">
    <location>
        <begin position="176"/>
        <end position="191"/>
    </location>
</feature>
<dbReference type="GO" id="GO:0006012">
    <property type="term" value="P:galactose metabolic process"/>
    <property type="evidence" value="ECO:0007669"/>
    <property type="project" value="TreeGrafter"/>
</dbReference>
<sequence length="866" mass="93134">MASTSLPVEQPVAKPSFAKVSSQRPSHIGQSGARGPDSAQVAASAYKPQINKKDNVSVRAPVVVPQLAIHSNTSNRFTQSSTDAPKVRIHHEQQQGAKEKAGNTAETPTHSSSMAGQNLMPLSAPKDGPADKPRLPILVKSEDSSTQLSSSDGSAKPASLDGKSVASVTTFALDEKESLRPDDSASLRAVEEDNVTSPPDSVAAGSRVGSDSGARAFHEQLHEIAVMGPRGAPPGRFPILNANGPTILYDPSQPANGIGAPLSQPLENGMQVVSGPHNVLPTVPDEKLIEALESPRDRLFVLKLEQDFIDFIKDPRENEFLLPNCNTFYRMLAHRLADYYLLGHVVDNTMTGVKIKRTPYCRMPAPLSAVPVSSKTTNTPPVDLPTRKIMRREDAKSGTNTTANSEGPSKTTSEAGGGSGSDNGADGNDKDKSLLTREEREARYREARERIFGNGENGEGDSNEALGTVEEKDVSRSSSASGKKKNKKQRNFEDDGFEARSRFNAFYPQQYTVSGYGGEGPMYYAGYPPQMQNPQFATMNANVPAPGAYHNGYPAMIPPDTQPQYDWSGQQYPSPQNPMAYPAYSPAQNGYDMSGDYQRSMQTFQPPAVPSQVTPKMANTPMASYADPYQAQAMAQNQAWQQMNQQPTYAMNQSTYSQNGQGNRPMSAPSQGPVPNAYQYGQFPPSPYNGKPHRNQHPLPGSFNRQQFNPQSQTFVPGGRNMPYQMQPNMGQLGSQGMNGYGNYTMPGPPQMSGMSPSIPHAQPYAAVRSMQHNSSAPSRTATSSQPTSNAVQSQSSIAKWGTPAHLPAKPPPIAPSQNTKFSLPAHGYSPLPRIPNMPSAMTPGFAINNAPMMRGGAGPNSGQAS</sequence>
<dbReference type="PANTHER" id="PTHR15672:SF8">
    <property type="entry name" value="PROTEIN ENCORE"/>
    <property type="match status" value="1"/>
</dbReference>
<dbReference type="Gene3D" id="3.30.1370.50">
    <property type="entry name" value="R3H-like domain"/>
    <property type="match status" value="1"/>
</dbReference>
<gene>
    <name evidence="5" type="ORF">P154DRAFT_440947</name>
</gene>
<dbReference type="PROSITE" id="PS51061">
    <property type="entry name" value="R3H"/>
    <property type="match status" value="1"/>
</dbReference>
<proteinExistence type="predicted"/>
<dbReference type="SUPFAM" id="SSF82708">
    <property type="entry name" value="R3H domain"/>
    <property type="match status" value="1"/>
</dbReference>
<dbReference type="OrthoDB" id="278430at2759"/>
<dbReference type="Pfam" id="PF12752">
    <property type="entry name" value="SUZ"/>
    <property type="match status" value="1"/>
</dbReference>
<dbReference type="PANTHER" id="PTHR15672">
    <property type="entry name" value="CAMP-REGULATED PHOSPHOPROTEIN 21 RELATED R3H DOMAIN CONTAINING PROTEIN"/>
    <property type="match status" value="1"/>
</dbReference>
<feature type="compositionally biased region" description="Polar residues" evidence="2">
    <location>
        <begin position="69"/>
        <end position="83"/>
    </location>
</feature>
<feature type="domain" description="R3H" evidence="3">
    <location>
        <begin position="298"/>
        <end position="365"/>
    </location>
</feature>
<feature type="compositionally biased region" description="Polar residues" evidence="2">
    <location>
        <begin position="703"/>
        <end position="715"/>
    </location>
</feature>
<evidence type="ECO:0000256" key="1">
    <source>
        <dbReference type="ARBA" id="ARBA00022553"/>
    </source>
</evidence>
<feature type="compositionally biased region" description="Polar residues" evidence="2">
    <location>
        <begin position="771"/>
        <end position="798"/>
    </location>
</feature>
<feature type="compositionally biased region" description="Basic and acidic residues" evidence="2">
    <location>
        <begin position="427"/>
        <end position="451"/>
    </location>
</feature>
<dbReference type="Proteomes" id="UP000799779">
    <property type="component" value="Unassembled WGS sequence"/>
</dbReference>
<reference evidence="5" key="1">
    <citation type="journal article" date="2020" name="Stud. Mycol.">
        <title>101 Dothideomycetes genomes: a test case for predicting lifestyles and emergence of pathogens.</title>
        <authorList>
            <person name="Haridas S."/>
            <person name="Albert R."/>
            <person name="Binder M."/>
            <person name="Bloem J."/>
            <person name="Labutti K."/>
            <person name="Salamov A."/>
            <person name="Andreopoulos B."/>
            <person name="Baker S."/>
            <person name="Barry K."/>
            <person name="Bills G."/>
            <person name="Bluhm B."/>
            <person name="Cannon C."/>
            <person name="Castanera R."/>
            <person name="Culley D."/>
            <person name="Daum C."/>
            <person name="Ezra D."/>
            <person name="Gonzalez J."/>
            <person name="Henrissat B."/>
            <person name="Kuo A."/>
            <person name="Liang C."/>
            <person name="Lipzen A."/>
            <person name="Lutzoni F."/>
            <person name="Magnuson J."/>
            <person name="Mondo S."/>
            <person name="Nolan M."/>
            <person name="Ohm R."/>
            <person name="Pangilinan J."/>
            <person name="Park H.-J."/>
            <person name="Ramirez L."/>
            <person name="Alfaro M."/>
            <person name="Sun H."/>
            <person name="Tritt A."/>
            <person name="Yoshinaga Y."/>
            <person name="Zwiers L.-H."/>
            <person name="Turgeon B."/>
            <person name="Goodwin S."/>
            <person name="Spatafora J."/>
            <person name="Crous P."/>
            <person name="Grigoriev I."/>
        </authorList>
    </citation>
    <scope>NUCLEOTIDE SEQUENCE</scope>
    <source>
        <strain evidence="5">CBS 123094</strain>
    </source>
</reference>
<feature type="region of interest" description="Disordered" evidence="2">
    <location>
        <begin position="1"/>
        <end position="164"/>
    </location>
</feature>
<feature type="region of interest" description="Disordered" evidence="2">
    <location>
        <begin position="176"/>
        <end position="210"/>
    </location>
</feature>
<dbReference type="InterPro" id="IPR024771">
    <property type="entry name" value="SUZ"/>
</dbReference>
<dbReference type="InterPro" id="IPR051937">
    <property type="entry name" value="R3H_domain_containing"/>
</dbReference>
<accession>A0A6A5W6M6</accession>
<evidence type="ECO:0000259" key="4">
    <source>
        <dbReference type="PROSITE" id="PS51673"/>
    </source>
</evidence>
<evidence type="ECO:0000259" key="3">
    <source>
        <dbReference type="PROSITE" id="PS51061"/>
    </source>
</evidence>
<dbReference type="Pfam" id="PF01424">
    <property type="entry name" value="R3H"/>
    <property type="match status" value="1"/>
</dbReference>
<keyword evidence="1" id="KW-0597">Phosphoprotein</keyword>
<feature type="domain" description="SUZ" evidence="4">
    <location>
        <begin position="362"/>
        <end position="456"/>
    </location>
</feature>
<feature type="region of interest" description="Disordered" evidence="2">
    <location>
        <begin position="768"/>
        <end position="836"/>
    </location>
</feature>
<feature type="compositionally biased region" description="Polar residues" evidence="2">
    <location>
        <begin position="653"/>
        <end position="670"/>
    </location>
</feature>
<evidence type="ECO:0000313" key="6">
    <source>
        <dbReference type="Proteomes" id="UP000799779"/>
    </source>
</evidence>
<feature type="region of interest" description="Disordered" evidence="2">
    <location>
        <begin position="653"/>
        <end position="721"/>
    </location>
</feature>
<dbReference type="InterPro" id="IPR001374">
    <property type="entry name" value="R3H_dom"/>
</dbReference>
<feature type="compositionally biased region" description="Polar residues" evidence="2">
    <location>
        <begin position="371"/>
        <end position="380"/>
    </location>
</feature>
<protein>
    <recommendedName>
        <fullName evidence="7">SUZ domain-containing protein</fullName>
    </recommendedName>
</protein>
<feature type="compositionally biased region" description="Polar residues" evidence="2">
    <location>
        <begin position="19"/>
        <end position="29"/>
    </location>
</feature>
<evidence type="ECO:0008006" key="7">
    <source>
        <dbReference type="Google" id="ProtNLM"/>
    </source>
</evidence>
<dbReference type="AlphaFoldDB" id="A0A6A5W6M6"/>
<dbReference type="CDD" id="cd02642">
    <property type="entry name" value="R3H_encore_like"/>
    <property type="match status" value="1"/>
</dbReference>
<feature type="compositionally biased region" description="Low complexity" evidence="2">
    <location>
        <begin position="144"/>
        <end position="154"/>
    </location>
</feature>
<feature type="compositionally biased region" description="Polar residues" evidence="2">
    <location>
        <begin position="104"/>
        <end position="116"/>
    </location>
</feature>
<dbReference type="EMBL" id="ML977612">
    <property type="protein sequence ID" value="KAF1997553.1"/>
    <property type="molecule type" value="Genomic_DNA"/>
</dbReference>
<dbReference type="PROSITE" id="PS51673">
    <property type="entry name" value="SUZ"/>
    <property type="match status" value="1"/>
</dbReference>
<evidence type="ECO:0000256" key="2">
    <source>
        <dbReference type="SAM" id="MobiDB-lite"/>
    </source>
</evidence>
<dbReference type="InterPro" id="IPR036867">
    <property type="entry name" value="R3H_dom_sf"/>
</dbReference>
<keyword evidence="6" id="KW-1185">Reference proteome</keyword>
<feature type="region of interest" description="Disordered" evidence="2">
    <location>
        <begin position="365"/>
        <end position="494"/>
    </location>
</feature>
<evidence type="ECO:0000313" key="5">
    <source>
        <dbReference type="EMBL" id="KAF1997553.1"/>
    </source>
</evidence>